<dbReference type="InterPro" id="IPR008966">
    <property type="entry name" value="Adhesion_dom_sf"/>
</dbReference>
<comment type="subcellular location">
    <subcellularLocation>
        <location evidence="1">Fimbrium</location>
    </subcellularLocation>
</comment>
<evidence type="ECO:0000313" key="8">
    <source>
        <dbReference type="EMBL" id="MUI57880.1"/>
    </source>
</evidence>
<reference evidence="8" key="1">
    <citation type="submission" date="2019-11" db="EMBL/GenBank/DDBJ databases">
        <title>Genomes of ocular Pseudomonas aeruginosa isolates.</title>
        <authorList>
            <person name="Khan M."/>
            <person name="Rice S.A."/>
            <person name="Willcox M.D.P."/>
            <person name="Stapleton F."/>
        </authorList>
    </citation>
    <scope>NUCLEOTIDE SEQUENCE</scope>
    <source>
        <strain evidence="8">PA206</strain>
    </source>
</reference>
<keyword evidence="4" id="KW-0281">Fimbrium</keyword>
<keyword evidence="3 5" id="KW-0732">Signal</keyword>
<comment type="caution">
    <text evidence="8">The sequence shown here is derived from an EMBL/GenBank/DDBJ whole genome shotgun (WGS) entry which is preliminary data.</text>
</comment>
<feature type="signal peptide" evidence="5">
    <location>
        <begin position="1"/>
        <end position="22"/>
    </location>
</feature>
<evidence type="ECO:0000259" key="6">
    <source>
        <dbReference type="Pfam" id="PF00419"/>
    </source>
</evidence>
<sequence>MKNLLTPLLLLAVAIHAGPALSNTCAWNGTPPAASYAVPPLPSSLNLNKVAIGGVLAKSTLNVSAITASFSCQRGAKGTLTAKVDNFSYENGKIFATNVEGVGIRIGIGTSTSSADWYAPHEAVWPSSGIIYNALNVLHIEFVRTGMAVGSGDVPLSFTATTTYGNLAPIEFRYAARTTKLVNKVFIESCQPTRKVVDVPLGKVPASQVRRNDALWSEFSVDIQCKSEEFTQKPPVKAYFEGNVSGGLLALSGTGDPEVASGVGIQLTDEQGKALPFARANAMALPWIRRDPTAEVYKLSGKARYAANGSEIKPGKADATLTYVLEYN</sequence>
<dbReference type="InterPro" id="IPR036937">
    <property type="entry name" value="Adhesion_dom_fimbrial_sf"/>
</dbReference>
<dbReference type="RefSeq" id="WP_126547056.1">
    <property type="nucleotide sequence ID" value="NZ_JAGFEQ010000015.1"/>
</dbReference>
<evidence type="ECO:0000256" key="2">
    <source>
        <dbReference type="ARBA" id="ARBA00006671"/>
    </source>
</evidence>
<dbReference type="GO" id="GO:0043709">
    <property type="term" value="P:cell adhesion involved in single-species biofilm formation"/>
    <property type="evidence" value="ECO:0007669"/>
    <property type="project" value="TreeGrafter"/>
</dbReference>
<dbReference type="GO" id="GO:0009289">
    <property type="term" value="C:pilus"/>
    <property type="evidence" value="ECO:0007669"/>
    <property type="project" value="UniProtKB-SubCell"/>
</dbReference>
<dbReference type="InterPro" id="IPR050263">
    <property type="entry name" value="Bact_Fimbrial_Adh_Pro"/>
</dbReference>
<accession>A0A6A9JPX3</accession>
<dbReference type="InterPro" id="IPR000259">
    <property type="entry name" value="Adhesion_dom_fimbrial"/>
</dbReference>
<evidence type="ECO:0000256" key="3">
    <source>
        <dbReference type="ARBA" id="ARBA00022729"/>
    </source>
</evidence>
<name>A0A6A9JPX3_PSEAI</name>
<dbReference type="Pfam" id="PF00419">
    <property type="entry name" value="Fimbrial"/>
    <property type="match status" value="1"/>
</dbReference>
<dbReference type="PANTHER" id="PTHR33420">
    <property type="entry name" value="FIMBRIAL SUBUNIT ELFA-RELATED"/>
    <property type="match status" value="1"/>
</dbReference>
<evidence type="ECO:0000259" key="7">
    <source>
        <dbReference type="Pfam" id="PF22003"/>
    </source>
</evidence>
<evidence type="ECO:0000256" key="1">
    <source>
        <dbReference type="ARBA" id="ARBA00004561"/>
    </source>
</evidence>
<comment type="similarity">
    <text evidence="2">Belongs to the fimbrial protein family.</text>
</comment>
<organism evidence="8">
    <name type="scientific">Pseudomonas aeruginosa</name>
    <dbReference type="NCBI Taxonomy" id="287"/>
    <lineage>
        <taxon>Bacteria</taxon>
        <taxon>Pseudomonadati</taxon>
        <taxon>Pseudomonadota</taxon>
        <taxon>Gammaproteobacteria</taxon>
        <taxon>Pseudomonadales</taxon>
        <taxon>Pseudomonadaceae</taxon>
        <taxon>Pseudomonas</taxon>
    </lineage>
</organism>
<gene>
    <name evidence="8" type="ORF">GNQ20_08710</name>
</gene>
<dbReference type="AlphaFoldDB" id="A0A6A9JPX3"/>
<dbReference type="PANTHER" id="PTHR33420:SF3">
    <property type="entry name" value="FIMBRIAL SUBUNIT ELFA"/>
    <property type="match status" value="1"/>
</dbReference>
<feature type="domain" description="MrkD-like receptor binding" evidence="7">
    <location>
        <begin position="49"/>
        <end position="154"/>
    </location>
</feature>
<evidence type="ECO:0000256" key="4">
    <source>
        <dbReference type="ARBA" id="ARBA00023263"/>
    </source>
</evidence>
<dbReference type="SUPFAM" id="SSF49401">
    <property type="entry name" value="Bacterial adhesins"/>
    <property type="match status" value="1"/>
</dbReference>
<dbReference type="InterPro" id="IPR054160">
    <property type="entry name" value="MrkD_recept-bd"/>
</dbReference>
<protein>
    <submittedName>
        <fullName evidence="8">Fimbrial protein</fullName>
    </submittedName>
</protein>
<evidence type="ECO:0000256" key="5">
    <source>
        <dbReference type="SAM" id="SignalP"/>
    </source>
</evidence>
<proteinExistence type="inferred from homology"/>
<dbReference type="Gene3D" id="2.60.40.3310">
    <property type="match status" value="1"/>
</dbReference>
<feature type="chain" id="PRO_5025585890" evidence="5">
    <location>
        <begin position="23"/>
        <end position="328"/>
    </location>
</feature>
<feature type="domain" description="Fimbrial-type adhesion" evidence="6">
    <location>
        <begin position="188"/>
        <end position="327"/>
    </location>
</feature>
<dbReference type="Gene3D" id="2.60.40.1090">
    <property type="entry name" value="Fimbrial-type adhesion domain"/>
    <property type="match status" value="1"/>
</dbReference>
<dbReference type="Pfam" id="PF22003">
    <property type="entry name" value="MrkDrd"/>
    <property type="match status" value="1"/>
</dbReference>
<dbReference type="EMBL" id="WOAJ01000002">
    <property type="protein sequence ID" value="MUI57880.1"/>
    <property type="molecule type" value="Genomic_DNA"/>
</dbReference>